<comment type="subcellular location">
    <subcellularLocation>
        <location evidence="2">Cytoplasm</location>
    </subcellularLocation>
</comment>
<dbReference type="Pfam" id="PF03372">
    <property type="entry name" value="Exo_endo_phos"/>
    <property type="match status" value="1"/>
</dbReference>
<dbReference type="AlphaFoldDB" id="A0A979FGD7"/>
<dbReference type="InterPro" id="IPR005135">
    <property type="entry name" value="Endo/exonuclease/phosphatase"/>
</dbReference>
<evidence type="ECO:0000256" key="7">
    <source>
        <dbReference type="ARBA" id="ARBA00022842"/>
    </source>
</evidence>
<sequence length="439" mass="48877">MSQMHKKSVEELMECLKVAEQLAQLSLAPVVSCSRRGKKSFLQQTIESRDDAKAPTPYVPPKQLLLYLVRMGSFTSKPQVASSAGQDDSVQPPVGASHDEILEWVRGHLVKLPPQLQRHYRHTPGPSLSSLHTSTAPPAATFRLMQWNVLAQALGAHADNFVMCPKEALCWDTRRFRILEEILVHQPDIVCLQEVDHFSLLERVLGSQGYEGFFVPKPDSPCIYVPENSGPDGCALFYRTAKFKLIEQHSRILEVWRVQSNQVALLVTLRERQSQREFTVLTTHLKAKQGALLASLRNEQGKDLLEFLEQHRGGRPAVLCGDLNAEPSEPVYATLTQAPSLALSSAYATVNNGEEPPYSTWKIRGNGESKHNIDYVLYTSEGSSVLQVLGSLDHPSEEALGPGRAPSLAYPSDHFSLVCDFALPELSDDAQEERNHRSR</sequence>
<evidence type="ECO:0000256" key="2">
    <source>
        <dbReference type="ARBA" id="ARBA00004496"/>
    </source>
</evidence>
<evidence type="ECO:0000256" key="6">
    <source>
        <dbReference type="ARBA" id="ARBA00022801"/>
    </source>
</evidence>
<evidence type="ECO:0000256" key="5">
    <source>
        <dbReference type="ARBA" id="ARBA00022723"/>
    </source>
</evidence>
<evidence type="ECO:0000256" key="9">
    <source>
        <dbReference type="ARBA" id="ARBA00023807"/>
    </source>
</evidence>
<dbReference type="GO" id="GO:0048511">
    <property type="term" value="P:rhythmic process"/>
    <property type="evidence" value="ECO:0007669"/>
    <property type="project" value="UniProtKB-KW"/>
</dbReference>
<dbReference type="GeneID" id="108670333"/>
<comment type="cofactor">
    <cofactor evidence="1">
        <name>Mg(2+)</name>
        <dbReference type="ChEBI" id="CHEBI:18420"/>
    </cofactor>
</comment>
<accession>A0A979FGD7</accession>
<dbReference type="Proteomes" id="UP000694843">
    <property type="component" value="Unplaced"/>
</dbReference>
<dbReference type="CTD" id="41339"/>
<keyword evidence="11" id="KW-1185">Reference proteome</keyword>
<protein>
    <recommendedName>
        <fullName evidence="9">Nocturnin</fullName>
    </recommendedName>
</protein>
<evidence type="ECO:0000313" key="11">
    <source>
        <dbReference type="Proteomes" id="UP000694843"/>
    </source>
</evidence>
<evidence type="ECO:0000256" key="4">
    <source>
        <dbReference type="ARBA" id="ARBA00022490"/>
    </source>
</evidence>
<organism evidence="11 12">
    <name type="scientific">Hyalella azteca</name>
    <name type="common">Amphipod</name>
    <dbReference type="NCBI Taxonomy" id="294128"/>
    <lineage>
        <taxon>Eukaryota</taxon>
        <taxon>Metazoa</taxon>
        <taxon>Ecdysozoa</taxon>
        <taxon>Arthropoda</taxon>
        <taxon>Crustacea</taxon>
        <taxon>Multicrustacea</taxon>
        <taxon>Malacostraca</taxon>
        <taxon>Eumalacostraca</taxon>
        <taxon>Peracarida</taxon>
        <taxon>Amphipoda</taxon>
        <taxon>Senticaudata</taxon>
        <taxon>Talitrida</taxon>
        <taxon>Talitroidea</taxon>
        <taxon>Hyalellidae</taxon>
        <taxon>Hyalella</taxon>
    </lineage>
</organism>
<dbReference type="GO" id="GO:0046872">
    <property type="term" value="F:metal ion binding"/>
    <property type="evidence" value="ECO:0007669"/>
    <property type="project" value="UniProtKB-KW"/>
</dbReference>
<evidence type="ECO:0000259" key="10">
    <source>
        <dbReference type="Pfam" id="PF03372"/>
    </source>
</evidence>
<keyword evidence="5" id="KW-0479">Metal-binding</keyword>
<dbReference type="InterPro" id="IPR050410">
    <property type="entry name" value="CCR4/nocturin_mRNA_transcr"/>
</dbReference>
<evidence type="ECO:0000256" key="1">
    <source>
        <dbReference type="ARBA" id="ARBA00001946"/>
    </source>
</evidence>
<evidence type="ECO:0000313" key="12">
    <source>
        <dbReference type="RefSeq" id="XP_047735989.1"/>
    </source>
</evidence>
<dbReference type="Gene3D" id="3.60.10.10">
    <property type="entry name" value="Endonuclease/exonuclease/phosphatase"/>
    <property type="match status" value="1"/>
</dbReference>
<keyword evidence="7" id="KW-0460">Magnesium</keyword>
<dbReference type="GO" id="GO:0000175">
    <property type="term" value="F:3'-5'-RNA exonuclease activity"/>
    <property type="evidence" value="ECO:0007669"/>
    <property type="project" value="TreeGrafter"/>
</dbReference>
<dbReference type="GO" id="GO:0005737">
    <property type="term" value="C:cytoplasm"/>
    <property type="evidence" value="ECO:0007669"/>
    <property type="project" value="UniProtKB-SubCell"/>
</dbReference>
<feature type="domain" description="Endonuclease/exonuclease/phosphatase" evidence="10">
    <location>
        <begin position="145"/>
        <end position="414"/>
    </location>
</feature>
<keyword evidence="8" id="KW-0090">Biological rhythms</keyword>
<evidence type="ECO:0000256" key="8">
    <source>
        <dbReference type="ARBA" id="ARBA00023108"/>
    </source>
</evidence>
<dbReference type="OMA" id="CALFFDR"/>
<proteinExistence type="inferred from homology"/>
<dbReference type="GO" id="GO:0006139">
    <property type="term" value="P:nucleobase-containing compound metabolic process"/>
    <property type="evidence" value="ECO:0007669"/>
    <property type="project" value="UniProtKB-ARBA"/>
</dbReference>
<name>A0A979FGD7_HYAAZ</name>
<dbReference type="PANTHER" id="PTHR12121:SF45">
    <property type="entry name" value="NOCTURNIN"/>
    <property type="match status" value="1"/>
</dbReference>
<comment type="similarity">
    <text evidence="3">Belongs to the CCR4/nocturin family.</text>
</comment>
<dbReference type="InterPro" id="IPR036691">
    <property type="entry name" value="Endo/exonu/phosph_ase_sf"/>
</dbReference>
<keyword evidence="4" id="KW-0963">Cytoplasm</keyword>
<dbReference type="SUPFAM" id="SSF56219">
    <property type="entry name" value="DNase I-like"/>
    <property type="match status" value="1"/>
</dbReference>
<keyword evidence="6" id="KW-0378">Hydrolase</keyword>
<gene>
    <name evidence="12" type="primary">LOC108670333</name>
</gene>
<evidence type="ECO:0000256" key="3">
    <source>
        <dbReference type="ARBA" id="ARBA00010774"/>
    </source>
</evidence>
<dbReference type="RefSeq" id="XP_047735989.1">
    <property type="nucleotide sequence ID" value="XM_047880033.1"/>
</dbReference>
<dbReference type="OrthoDB" id="276515at2759"/>
<reference evidence="12" key="1">
    <citation type="submission" date="2025-08" db="UniProtKB">
        <authorList>
            <consortium name="RefSeq"/>
        </authorList>
    </citation>
    <scope>IDENTIFICATION</scope>
    <source>
        <tissue evidence="12">Whole organism</tissue>
    </source>
</reference>
<dbReference type="FunFam" id="3.60.10.10:FF:000012">
    <property type="entry name" value="nocturnin isoform X2"/>
    <property type="match status" value="1"/>
</dbReference>
<dbReference type="PANTHER" id="PTHR12121">
    <property type="entry name" value="CARBON CATABOLITE REPRESSOR PROTEIN 4"/>
    <property type="match status" value="1"/>
</dbReference>